<organism evidence="2 3">
    <name type="scientific">Rubritalea halochordaticola</name>
    <dbReference type="NCBI Taxonomy" id="714537"/>
    <lineage>
        <taxon>Bacteria</taxon>
        <taxon>Pseudomonadati</taxon>
        <taxon>Verrucomicrobiota</taxon>
        <taxon>Verrucomicrobiia</taxon>
        <taxon>Verrucomicrobiales</taxon>
        <taxon>Rubritaleaceae</taxon>
        <taxon>Rubritalea</taxon>
    </lineage>
</organism>
<dbReference type="EMBL" id="BAABRL010000004">
    <property type="protein sequence ID" value="GAA5495410.1"/>
    <property type="molecule type" value="Genomic_DNA"/>
</dbReference>
<comment type="caution">
    <text evidence="2">The sequence shown here is derived from an EMBL/GenBank/DDBJ whole genome shotgun (WGS) entry which is preliminary data.</text>
</comment>
<reference evidence="2 3" key="1">
    <citation type="submission" date="2024-02" db="EMBL/GenBank/DDBJ databases">
        <title>Rubritalea halochordaticola NBRC 107102.</title>
        <authorList>
            <person name="Ichikawa N."/>
            <person name="Katano-Makiyama Y."/>
            <person name="Hidaka K."/>
        </authorList>
    </citation>
    <scope>NUCLEOTIDE SEQUENCE [LARGE SCALE GENOMIC DNA]</scope>
    <source>
        <strain evidence="2 3">NBRC 107102</strain>
    </source>
</reference>
<evidence type="ECO:0000313" key="3">
    <source>
        <dbReference type="Proteomes" id="UP001424741"/>
    </source>
</evidence>
<dbReference type="RefSeq" id="WP_346188213.1">
    <property type="nucleotide sequence ID" value="NZ_BAABRL010000004.1"/>
</dbReference>
<feature type="chain" id="PRO_5045164753" evidence="1">
    <location>
        <begin position="22"/>
        <end position="124"/>
    </location>
</feature>
<name>A0ABP9V0A6_9BACT</name>
<evidence type="ECO:0000256" key="1">
    <source>
        <dbReference type="SAM" id="SignalP"/>
    </source>
</evidence>
<evidence type="ECO:0000313" key="2">
    <source>
        <dbReference type="EMBL" id="GAA5495410.1"/>
    </source>
</evidence>
<proteinExistence type="predicted"/>
<feature type="signal peptide" evidence="1">
    <location>
        <begin position="1"/>
        <end position="21"/>
    </location>
</feature>
<accession>A0ABP9V0A6</accession>
<protein>
    <submittedName>
        <fullName evidence="2">Uncharacterized protein</fullName>
    </submittedName>
</protein>
<keyword evidence="1" id="KW-0732">Signal</keyword>
<sequence>MRTTLKLALLPLMAVLTVSCATSNSFHSEIHVWPDSAEHKPHLAETRLALSKTQNGDGSTTVKAIFVDVHSRSPQKLSATIPGQLGQLKTDWVTADLVRLTTTSGTNLLEFRRDSRKKWSVRQP</sequence>
<dbReference type="Proteomes" id="UP001424741">
    <property type="component" value="Unassembled WGS sequence"/>
</dbReference>
<dbReference type="PROSITE" id="PS51257">
    <property type="entry name" value="PROKAR_LIPOPROTEIN"/>
    <property type="match status" value="1"/>
</dbReference>
<keyword evidence="3" id="KW-1185">Reference proteome</keyword>
<gene>
    <name evidence="2" type="ORF">Rhal01_01585</name>
</gene>